<reference evidence="9 10" key="1">
    <citation type="journal article" date="2010" name="Science">
        <title>Genomic comparison of the ants Camponotus floridanus and Harpegnathos saltator.</title>
        <authorList>
            <person name="Bonasio R."/>
            <person name="Zhang G."/>
            <person name="Ye C."/>
            <person name="Mutti N.S."/>
            <person name="Fang X."/>
            <person name="Qin N."/>
            <person name="Donahue G."/>
            <person name="Yang P."/>
            <person name="Li Q."/>
            <person name="Li C."/>
            <person name="Zhang P."/>
            <person name="Huang Z."/>
            <person name="Berger S.L."/>
            <person name="Reinberg D."/>
            <person name="Wang J."/>
            <person name="Liebig J."/>
        </authorList>
    </citation>
    <scope>NUCLEOTIDE SEQUENCE [LARGE SCALE GENOMIC DNA]</scope>
    <source>
        <strain evidence="9 10">Hsal</strain>
    </source>
</reference>
<dbReference type="AlphaFoldDB" id="A0A1U9JSI5"/>
<evidence type="ECO:0000256" key="1">
    <source>
        <dbReference type="ARBA" id="ARBA00006217"/>
    </source>
</evidence>
<dbReference type="PANTHER" id="PTHR11002">
    <property type="entry name" value="CARBONIC ANHYDRASE"/>
    <property type="match status" value="1"/>
</dbReference>
<evidence type="ECO:0000256" key="8">
    <source>
        <dbReference type="RuleBase" id="RU003956"/>
    </source>
</evidence>
<dbReference type="InterPro" id="IPR045066">
    <property type="entry name" value="Beta_CA_cladeB"/>
</dbReference>
<dbReference type="PANTHER" id="PTHR11002:SF76">
    <property type="entry name" value="CARBONIC ANHYDRASE"/>
    <property type="match status" value="1"/>
</dbReference>
<protein>
    <recommendedName>
        <fullName evidence="2 8">Carbonic anhydrase</fullName>
        <ecNumber evidence="2 8">4.2.1.1</ecNumber>
    </recommendedName>
    <alternativeName>
        <fullName evidence="8">Carbonate dehydratase</fullName>
    </alternativeName>
</protein>
<evidence type="ECO:0000256" key="5">
    <source>
        <dbReference type="ARBA" id="ARBA00023239"/>
    </source>
</evidence>
<evidence type="ECO:0000256" key="4">
    <source>
        <dbReference type="ARBA" id="ARBA00022833"/>
    </source>
</evidence>
<name>A0A1U9JSI5_9HYPH</name>
<feature type="binding site" evidence="7">
    <location>
        <position position="44"/>
    </location>
    <ligand>
        <name>Zn(2+)</name>
        <dbReference type="ChEBI" id="CHEBI:29105"/>
    </ligand>
</feature>
<keyword evidence="3 7" id="KW-0479">Metal-binding</keyword>
<dbReference type="Gene3D" id="3.40.1050.10">
    <property type="entry name" value="Carbonic anhydrase"/>
    <property type="match status" value="1"/>
</dbReference>
<dbReference type="InterPro" id="IPR036874">
    <property type="entry name" value="Carbonic_anhydrase_sf"/>
</dbReference>
<evidence type="ECO:0000256" key="3">
    <source>
        <dbReference type="ARBA" id="ARBA00022723"/>
    </source>
</evidence>
<dbReference type="InterPro" id="IPR001765">
    <property type="entry name" value="Carbonic_anhydrase"/>
</dbReference>
<feature type="binding site" evidence="7">
    <location>
        <position position="105"/>
    </location>
    <ligand>
        <name>Zn(2+)</name>
        <dbReference type="ChEBI" id="CHEBI:29105"/>
    </ligand>
</feature>
<feature type="binding site" evidence="7">
    <location>
        <position position="108"/>
    </location>
    <ligand>
        <name>Zn(2+)</name>
        <dbReference type="ChEBI" id="CHEBI:29105"/>
    </ligand>
</feature>
<proteinExistence type="inferred from homology"/>
<dbReference type="InterPro" id="IPR015892">
    <property type="entry name" value="Carbonic_anhydrase_CS"/>
</dbReference>
<dbReference type="EMBL" id="CP017315">
    <property type="protein sequence ID" value="AQS40822.1"/>
    <property type="molecule type" value="Genomic_DNA"/>
</dbReference>
<gene>
    <name evidence="9" type="primary">cynT</name>
    <name evidence="9" type="ORF">BHV28_00960</name>
</gene>
<evidence type="ECO:0000256" key="7">
    <source>
        <dbReference type="PIRSR" id="PIRSR601765-1"/>
    </source>
</evidence>
<dbReference type="SUPFAM" id="SSF53056">
    <property type="entry name" value="beta-carbonic anhydrase, cab"/>
    <property type="match status" value="1"/>
</dbReference>
<dbReference type="PROSITE" id="PS00705">
    <property type="entry name" value="PROK_CO2_ANHYDRASE_2"/>
    <property type="match status" value="1"/>
</dbReference>
<evidence type="ECO:0000256" key="6">
    <source>
        <dbReference type="ARBA" id="ARBA00048348"/>
    </source>
</evidence>
<dbReference type="Pfam" id="PF00484">
    <property type="entry name" value="Pro_CA"/>
    <property type="match status" value="1"/>
</dbReference>
<dbReference type="KEGG" id="thd:BHV28_00960"/>
<dbReference type="SMART" id="SM00947">
    <property type="entry name" value="Pro_CA"/>
    <property type="match status" value="1"/>
</dbReference>
<accession>A0A1U9JSI5</accession>
<sequence>MHHFPPRLLQGYRNFATTQFQNERQRYRQLAAEGQKPEILMIACCDSRAAPELIFDSTPGEMFVVRNVANQVPPFHPDGEYHATSSALEYAVQSLKVKHIVVLGHGRCGGIRAALDMESKPLSSDDFIGRWMGLLRPAVEAVTTNALMTRHERQTALERISLRYSLNNLRTFPWIARREAAGKLQLHAAWFDISFGELWLLDKDSGEFNLFSPEESL</sequence>
<dbReference type="EC" id="4.2.1.1" evidence="2 8"/>
<comment type="similarity">
    <text evidence="1 8">Belongs to the beta-class carbonic anhydrase family.</text>
</comment>
<reference evidence="9 10" key="2">
    <citation type="journal article" date="2016" name="Sci. Rep.">
        <title>The genome of Rhizobiales bacteria in predatory ants reveals urease gene functions but no genes for nitrogen fixation.</title>
        <authorList>
            <person name="Neuvonen M.M."/>
            <person name="Tamarit D."/>
            <person name="Naslund K."/>
            <person name="Liebig J."/>
            <person name="Feldhaar H."/>
            <person name="Moran N.A."/>
            <person name="Guy L."/>
            <person name="Andersson S.G."/>
        </authorList>
    </citation>
    <scope>NUCLEOTIDE SEQUENCE [LARGE SCALE GENOMIC DNA]</scope>
    <source>
        <strain evidence="9 10">Hsal</strain>
    </source>
</reference>
<keyword evidence="5 8" id="KW-0456">Lyase</keyword>
<dbReference type="GO" id="GO:0015976">
    <property type="term" value="P:carbon utilization"/>
    <property type="evidence" value="ECO:0007669"/>
    <property type="project" value="InterPro"/>
</dbReference>
<dbReference type="Proteomes" id="UP000188912">
    <property type="component" value="Chromosome"/>
</dbReference>
<dbReference type="GO" id="GO:0004089">
    <property type="term" value="F:carbonate dehydratase activity"/>
    <property type="evidence" value="ECO:0007669"/>
    <property type="project" value="UniProtKB-UniRule"/>
</dbReference>
<keyword evidence="10" id="KW-1185">Reference proteome</keyword>
<feature type="binding site" evidence="7">
    <location>
        <position position="46"/>
    </location>
    <ligand>
        <name>Zn(2+)</name>
        <dbReference type="ChEBI" id="CHEBI:29105"/>
    </ligand>
</feature>
<dbReference type="CDD" id="cd00884">
    <property type="entry name" value="beta_CA_cladeB"/>
    <property type="match status" value="1"/>
</dbReference>
<dbReference type="GO" id="GO:0008270">
    <property type="term" value="F:zinc ion binding"/>
    <property type="evidence" value="ECO:0007669"/>
    <property type="project" value="UniProtKB-UniRule"/>
</dbReference>
<comment type="catalytic activity">
    <reaction evidence="6 8">
        <text>hydrogencarbonate + H(+) = CO2 + H2O</text>
        <dbReference type="Rhea" id="RHEA:10748"/>
        <dbReference type="ChEBI" id="CHEBI:15377"/>
        <dbReference type="ChEBI" id="CHEBI:15378"/>
        <dbReference type="ChEBI" id="CHEBI:16526"/>
        <dbReference type="ChEBI" id="CHEBI:17544"/>
        <dbReference type="EC" id="4.2.1.1"/>
    </reaction>
</comment>
<organism evidence="9 10">
    <name type="scientific">Candidatus Tokpelaia hoelldobleri</name>
    <dbReference type="NCBI Taxonomy" id="1902579"/>
    <lineage>
        <taxon>Bacteria</taxon>
        <taxon>Pseudomonadati</taxon>
        <taxon>Pseudomonadota</taxon>
        <taxon>Alphaproteobacteria</taxon>
        <taxon>Hyphomicrobiales</taxon>
        <taxon>Candidatus Tokpelaia</taxon>
    </lineage>
</organism>
<evidence type="ECO:0000313" key="9">
    <source>
        <dbReference type="EMBL" id="AQS40822.1"/>
    </source>
</evidence>
<dbReference type="STRING" id="1902579.BHV28_00960"/>
<evidence type="ECO:0000313" key="10">
    <source>
        <dbReference type="Proteomes" id="UP000188912"/>
    </source>
</evidence>
<comment type="function">
    <text evidence="8">Reversible hydration of carbon dioxide.</text>
</comment>
<comment type="cofactor">
    <cofactor evidence="7">
        <name>Zn(2+)</name>
        <dbReference type="ChEBI" id="CHEBI:29105"/>
    </cofactor>
    <text evidence="7">Binds 1 zinc ion per subunit.</text>
</comment>
<keyword evidence="4 7" id="KW-0862">Zinc</keyword>
<evidence type="ECO:0000256" key="2">
    <source>
        <dbReference type="ARBA" id="ARBA00012925"/>
    </source>
</evidence>